<gene>
    <name evidence="1" type="ORF">GGQ57_000035</name>
</gene>
<evidence type="ECO:0000313" key="1">
    <source>
        <dbReference type="EMBL" id="MBB4620161.1"/>
    </source>
</evidence>
<evidence type="ECO:0000313" key="2">
    <source>
        <dbReference type="Proteomes" id="UP000533637"/>
    </source>
</evidence>
<accession>A0ABR6KFA3</accession>
<comment type="caution">
    <text evidence="1">The sequence shown here is derived from an EMBL/GenBank/DDBJ whole genome shotgun (WGS) entry which is preliminary data.</text>
</comment>
<protein>
    <submittedName>
        <fullName evidence="1">Uncharacterized protein</fullName>
    </submittedName>
</protein>
<organism evidence="1 2">
    <name type="scientific">Parabacteroides faecis</name>
    <dbReference type="NCBI Taxonomy" id="1217282"/>
    <lineage>
        <taxon>Bacteria</taxon>
        <taxon>Pseudomonadati</taxon>
        <taxon>Bacteroidota</taxon>
        <taxon>Bacteroidia</taxon>
        <taxon>Bacteroidales</taxon>
        <taxon>Tannerellaceae</taxon>
        <taxon>Parabacteroides</taxon>
    </lineage>
</organism>
<keyword evidence="2" id="KW-1185">Reference proteome</keyword>
<dbReference type="Proteomes" id="UP000533637">
    <property type="component" value="Unassembled WGS sequence"/>
</dbReference>
<proteinExistence type="predicted"/>
<reference evidence="1 2" key="1">
    <citation type="submission" date="2020-08" db="EMBL/GenBank/DDBJ databases">
        <title>Genomic Encyclopedia of Type Strains, Phase IV (KMG-IV): sequencing the most valuable type-strain genomes for metagenomic binning, comparative biology and taxonomic classification.</title>
        <authorList>
            <person name="Goeker M."/>
        </authorList>
    </citation>
    <scope>NUCLEOTIDE SEQUENCE [LARGE SCALE GENOMIC DNA]</scope>
    <source>
        <strain evidence="1 2">DSM 102983</strain>
    </source>
</reference>
<name>A0ABR6KFA3_9BACT</name>
<dbReference type="EMBL" id="JACHOC010000001">
    <property type="protein sequence ID" value="MBB4620161.1"/>
    <property type="molecule type" value="Genomic_DNA"/>
</dbReference>
<sequence>MLFYLVGDFVVCIPVYLRADLCDCGIVVCCHVGLVGVKNEANWCARR</sequence>